<proteinExistence type="inferred from homology"/>
<dbReference type="STRING" id="1454001.AW08_02215"/>
<dbReference type="PANTHER" id="PTHR20881">
    <property type="entry name" value="3-METHYL-2-OXOBUTANOATE HYDROXYMETHYLTRANSFERASE"/>
    <property type="match status" value="1"/>
</dbReference>
<feature type="binding site" evidence="7 9">
    <location>
        <position position="119"/>
    </location>
    <ligand>
        <name>3-methyl-2-oxobutanoate</name>
        <dbReference type="ChEBI" id="CHEBI:11851"/>
    </ligand>
</feature>
<protein>
    <recommendedName>
        <fullName evidence="7">3-methyl-2-oxobutanoate hydroxymethyltransferase</fullName>
        <ecNumber evidence="7">2.1.2.11</ecNumber>
    </recommendedName>
    <alternativeName>
        <fullName evidence="7">Ketopantoate hydroxymethyltransferase</fullName>
        <shortName evidence="7">KPHMT</shortName>
    </alternativeName>
</protein>
<dbReference type="FunFam" id="3.20.20.60:FF:000003">
    <property type="entry name" value="3-methyl-2-oxobutanoate hydroxymethyltransferase"/>
    <property type="match status" value="1"/>
</dbReference>
<evidence type="ECO:0000313" key="12">
    <source>
        <dbReference type="Proteomes" id="UP000020218"/>
    </source>
</evidence>
<dbReference type="InterPro" id="IPR003700">
    <property type="entry name" value="Pantoate_hydroxy_MeTrfase"/>
</dbReference>
<evidence type="ECO:0000256" key="2">
    <source>
        <dbReference type="ARBA" id="ARBA00008676"/>
    </source>
</evidence>
<evidence type="ECO:0000313" key="11">
    <source>
        <dbReference type="EMBL" id="EXI67113.1"/>
    </source>
</evidence>
<evidence type="ECO:0000256" key="6">
    <source>
        <dbReference type="ARBA" id="ARBA00056497"/>
    </source>
</evidence>
<dbReference type="CDD" id="cd06557">
    <property type="entry name" value="KPHMT-like"/>
    <property type="match status" value="1"/>
</dbReference>
<dbReference type="GO" id="GO:0032259">
    <property type="term" value="P:methylation"/>
    <property type="evidence" value="ECO:0007669"/>
    <property type="project" value="UniProtKB-KW"/>
</dbReference>
<keyword evidence="12" id="KW-1185">Reference proteome</keyword>
<sequence>MSTHVATRRLTHVDLARMRASGEKIAVLTCYDASFAQLCEAAGVDALLIGDSLGMVLQGHDSTLPVTLADIAYHTASVARASRRPLVIADMPFGSFQESPQRALRNAVRLMAAGAQMVKLEGGVEMAATTRFLTARGIPVCGHVGLTPQSVHQLGGYRVQGRDDSAAARLHADALAQQEAGAGLLVLEAIPEKLAAEVSDRLTVPTIGIGASGACSGQVLVLHDMLDISSGRRARFVRNFMLGQPSIAAAIAAYVAAVKDGSFPAAEHCY</sequence>
<comment type="subcellular location">
    <subcellularLocation>
        <location evidence="7">Cytoplasm</location>
    </subcellularLocation>
</comment>
<evidence type="ECO:0000256" key="3">
    <source>
        <dbReference type="ARBA" id="ARBA00011424"/>
    </source>
</evidence>
<dbReference type="HAMAP" id="MF_00156">
    <property type="entry name" value="PanB"/>
    <property type="match status" value="1"/>
</dbReference>
<dbReference type="SUPFAM" id="SSF51621">
    <property type="entry name" value="Phosphoenolpyruvate/pyruvate domain"/>
    <property type="match status" value="1"/>
</dbReference>
<dbReference type="EC" id="2.1.2.11" evidence="7"/>
<dbReference type="Proteomes" id="UP000020218">
    <property type="component" value="Unassembled WGS sequence"/>
</dbReference>
<evidence type="ECO:0000256" key="7">
    <source>
        <dbReference type="HAMAP-Rule" id="MF_00156"/>
    </source>
</evidence>
<comment type="subunit">
    <text evidence="3 7">Homodecamer; pentamer of dimers.</text>
</comment>
<dbReference type="GO" id="GO:0000287">
    <property type="term" value="F:magnesium ion binding"/>
    <property type="evidence" value="ECO:0007669"/>
    <property type="project" value="TreeGrafter"/>
</dbReference>
<name>A0A011MBL3_9PROT</name>
<evidence type="ECO:0000256" key="10">
    <source>
        <dbReference type="PIRSR" id="PIRSR000388-3"/>
    </source>
</evidence>
<dbReference type="AlphaFoldDB" id="A0A011MBL3"/>
<dbReference type="GO" id="GO:0008168">
    <property type="term" value="F:methyltransferase activity"/>
    <property type="evidence" value="ECO:0007669"/>
    <property type="project" value="UniProtKB-KW"/>
</dbReference>
<dbReference type="GO" id="GO:0003864">
    <property type="term" value="F:3-methyl-2-oxobutanoate hydroxymethyltransferase activity"/>
    <property type="evidence" value="ECO:0007669"/>
    <property type="project" value="UniProtKB-UniRule"/>
</dbReference>
<comment type="function">
    <text evidence="6 7">Catalyzes the reversible reaction in which hydroxymethyl group from 5,10-methylenetetrahydrofolate is transferred onto alpha-ketoisovalerate to form ketopantoate.</text>
</comment>
<keyword evidence="7 10" id="KW-0479">Metal-binding</keyword>
<comment type="similarity">
    <text evidence="2 7">Belongs to the PanB family.</text>
</comment>
<keyword evidence="5 7" id="KW-0808">Transferase</keyword>
<dbReference type="EMBL" id="JFAX01000012">
    <property type="protein sequence ID" value="EXI67113.1"/>
    <property type="molecule type" value="Genomic_DNA"/>
</dbReference>
<feature type="binding site" evidence="7 9">
    <location>
        <position position="90"/>
    </location>
    <ligand>
        <name>3-methyl-2-oxobutanoate</name>
        <dbReference type="ChEBI" id="CHEBI:11851"/>
    </ligand>
</feature>
<evidence type="ECO:0000256" key="9">
    <source>
        <dbReference type="PIRSR" id="PIRSR000388-2"/>
    </source>
</evidence>
<evidence type="ECO:0000256" key="4">
    <source>
        <dbReference type="ARBA" id="ARBA00022655"/>
    </source>
</evidence>
<feature type="binding site" evidence="7 10">
    <location>
        <position position="121"/>
    </location>
    <ligand>
        <name>Mg(2+)</name>
        <dbReference type="ChEBI" id="CHEBI:18420"/>
    </ligand>
</feature>
<dbReference type="NCBIfam" id="TIGR00222">
    <property type="entry name" value="panB"/>
    <property type="match status" value="1"/>
</dbReference>
<feature type="binding site" evidence="7 9">
    <location>
        <begin position="51"/>
        <end position="52"/>
    </location>
    <ligand>
        <name>3-methyl-2-oxobutanoate</name>
        <dbReference type="ChEBI" id="CHEBI:11851"/>
    </ligand>
</feature>
<dbReference type="Pfam" id="PF02548">
    <property type="entry name" value="Pantoate_transf"/>
    <property type="match status" value="1"/>
</dbReference>
<evidence type="ECO:0000256" key="1">
    <source>
        <dbReference type="ARBA" id="ARBA00005033"/>
    </source>
</evidence>
<dbReference type="UniPathway" id="UPA00028">
    <property type="reaction ID" value="UER00003"/>
</dbReference>
<comment type="catalytic activity">
    <reaction evidence="7">
        <text>(6R)-5,10-methylene-5,6,7,8-tetrahydrofolate + 3-methyl-2-oxobutanoate + H2O = 2-dehydropantoate + (6S)-5,6,7,8-tetrahydrofolate</text>
        <dbReference type="Rhea" id="RHEA:11824"/>
        <dbReference type="ChEBI" id="CHEBI:11561"/>
        <dbReference type="ChEBI" id="CHEBI:11851"/>
        <dbReference type="ChEBI" id="CHEBI:15377"/>
        <dbReference type="ChEBI" id="CHEBI:15636"/>
        <dbReference type="ChEBI" id="CHEBI:57453"/>
        <dbReference type="EC" id="2.1.2.11"/>
    </reaction>
</comment>
<dbReference type="GO" id="GO:0015940">
    <property type="term" value="P:pantothenate biosynthetic process"/>
    <property type="evidence" value="ECO:0007669"/>
    <property type="project" value="UniProtKB-UniRule"/>
</dbReference>
<keyword evidence="4 7" id="KW-0566">Pantothenate biosynthesis</keyword>
<dbReference type="InterPro" id="IPR040442">
    <property type="entry name" value="Pyrv_kinase-like_dom_sf"/>
</dbReference>
<evidence type="ECO:0000256" key="5">
    <source>
        <dbReference type="ARBA" id="ARBA00022679"/>
    </source>
</evidence>
<evidence type="ECO:0000256" key="8">
    <source>
        <dbReference type="PIRSR" id="PIRSR000388-1"/>
    </source>
</evidence>
<dbReference type="GO" id="GO:0005737">
    <property type="term" value="C:cytoplasm"/>
    <property type="evidence" value="ECO:0007669"/>
    <property type="project" value="UniProtKB-SubCell"/>
</dbReference>
<feature type="binding site" evidence="7 10">
    <location>
        <position position="51"/>
    </location>
    <ligand>
        <name>Mg(2+)</name>
        <dbReference type="ChEBI" id="CHEBI:18420"/>
    </ligand>
</feature>
<gene>
    <name evidence="7 11" type="primary">panB</name>
    <name evidence="11" type="ORF">AW08_02215</name>
</gene>
<dbReference type="NCBIfam" id="NF001452">
    <property type="entry name" value="PRK00311.1"/>
    <property type="match status" value="1"/>
</dbReference>
<dbReference type="PANTHER" id="PTHR20881:SF0">
    <property type="entry name" value="3-METHYL-2-OXOBUTANOATE HYDROXYMETHYLTRANSFERASE"/>
    <property type="match status" value="1"/>
</dbReference>
<keyword evidence="7" id="KW-0963">Cytoplasm</keyword>
<reference evidence="11" key="1">
    <citation type="submission" date="2014-02" db="EMBL/GenBank/DDBJ databases">
        <title>Expanding our view of genomic diversity in Candidatus Accumulibacter clades.</title>
        <authorList>
            <person name="Skennerton C.T."/>
            <person name="Barr J.J."/>
            <person name="Slater F.R."/>
            <person name="Bond P.L."/>
            <person name="Tyson G.W."/>
        </authorList>
    </citation>
    <scope>NUCLEOTIDE SEQUENCE [LARGE SCALE GENOMIC DNA]</scope>
</reference>
<dbReference type="PATRIC" id="fig|1454001.3.peg.2262"/>
<comment type="cofactor">
    <cofactor evidence="7 10">
        <name>Mg(2+)</name>
        <dbReference type="ChEBI" id="CHEBI:18420"/>
    </cofactor>
    <text evidence="7 10">Binds 1 Mg(2+) ion per subunit.</text>
</comment>
<dbReference type="Gene3D" id="3.20.20.60">
    <property type="entry name" value="Phosphoenolpyruvate-binding domains"/>
    <property type="match status" value="1"/>
</dbReference>
<comment type="caution">
    <text evidence="11">The sequence shown here is derived from an EMBL/GenBank/DDBJ whole genome shotgun (WGS) entry which is preliminary data.</text>
</comment>
<feature type="active site" description="Proton acceptor" evidence="7 8">
    <location>
        <position position="188"/>
    </location>
</feature>
<dbReference type="InterPro" id="IPR015813">
    <property type="entry name" value="Pyrv/PenolPyrv_kinase-like_dom"/>
</dbReference>
<keyword evidence="7 10" id="KW-0460">Magnesium</keyword>
<accession>A0A011MBL3</accession>
<organism evidence="11 12">
    <name type="scientific">Candidatus Accumulibacter adjunctus</name>
    <dbReference type="NCBI Taxonomy" id="1454001"/>
    <lineage>
        <taxon>Bacteria</taxon>
        <taxon>Pseudomonadati</taxon>
        <taxon>Pseudomonadota</taxon>
        <taxon>Betaproteobacteria</taxon>
        <taxon>Candidatus Accumulibacter</taxon>
    </lineage>
</organism>
<feature type="binding site" evidence="7 10">
    <location>
        <position position="90"/>
    </location>
    <ligand>
        <name>Mg(2+)</name>
        <dbReference type="ChEBI" id="CHEBI:18420"/>
    </ligand>
</feature>
<comment type="pathway">
    <text evidence="1 7">Cofactor biosynthesis; (R)-pantothenate biosynthesis; (R)-pantoate from 3-methyl-2-oxobutanoate: step 1/2.</text>
</comment>
<dbReference type="PIRSF" id="PIRSF000388">
    <property type="entry name" value="Pantoate_hydroxy_MeTrfase"/>
    <property type="match status" value="1"/>
</dbReference>